<dbReference type="Proteomes" id="UP000233080">
    <property type="component" value="Unassembled WGS sequence"/>
</dbReference>
<organism evidence="1 2">
    <name type="scientific">Colobus angolensis palliatus</name>
    <name type="common">Peters' Angolan colobus</name>
    <dbReference type="NCBI Taxonomy" id="336983"/>
    <lineage>
        <taxon>Eukaryota</taxon>
        <taxon>Metazoa</taxon>
        <taxon>Chordata</taxon>
        <taxon>Craniata</taxon>
        <taxon>Vertebrata</taxon>
        <taxon>Euteleostomi</taxon>
        <taxon>Mammalia</taxon>
        <taxon>Eutheria</taxon>
        <taxon>Euarchontoglires</taxon>
        <taxon>Primates</taxon>
        <taxon>Haplorrhini</taxon>
        <taxon>Catarrhini</taxon>
        <taxon>Cercopithecidae</taxon>
        <taxon>Colobinae</taxon>
        <taxon>Colobus</taxon>
    </lineage>
</organism>
<keyword evidence="2" id="KW-1185">Reference proteome</keyword>
<protein>
    <submittedName>
        <fullName evidence="1">Uncharacterized protein</fullName>
    </submittedName>
</protein>
<proteinExistence type="predicted"/>
<reference evidence="1" key="1">
    <citation type="submission" date="2025-08" db="UniProtKB">
        <authorList>
            <consortium name="Ensembl"/>
        </authorList>
    </citation>
    <scope>IDENTIFICATION</scope>
</reference>
<sequence length="53" mass="5928">TESIRFELWLAGVEIGGAEGTLKGSVNSVLTGLEWENWSLFATCHLQRPYSWS</sequence>
<dbReference type="OMA" id="IRFELWL"/>
<evidence type="ECO:0000313" key="1">
    <source>
        <dbReference type="Ensembl" id="ENSCANP00000007613.1"/>
    </source>
</evidence>
<evidence type="ECO:0000313" key="2">
    <source>
        <dbReference type="Proteomes" id="UP000233080"/>
    </source>
</evidence>
<accession>A0A2K5HTC7</accession>
<dbReference type="Ensembl" id="ENSCANT00000028324.1">
    <property type="protein sequence ID" value="ENSCANP00000007613.1"/>
    <property type="gene ID" value="ENSCANG00000025109.1"/>
</dbReference>
<reference evidence="1" key="2">
    <citation type="submission" date="2025-09" db="UniProtKB">
        <authorList>
            <consortium name="Ensembl"/>
        </authorList>
    </citation>
    <scope>IDENTIFICATION</scope>
</reference>
<name>A0A2K5HTC7_COLAP</name>
<dbReference type="AlphaFoldDB" id="A0A2K5HTC7"/>